<comment type="caution">
    <text evidence="1">The sequence shown here is derived from an EMBL/GenBank/DDBJ whole genome shotgun (WGS) entry which is preliminary data.</text>
</comment>
<accession>A0A918MI44</accession>
<proteinExistence type="predicted"/>
<dbReference type="Proteomes" id="UP000628984">
    <property type="component" value="Unassembled WGS sequence"/>
</dbReference>
<organism evidence="1 2">
    <name type="scientific">Gemmobacter lanyuensis</name>
    <dbReference type="NCBI Taxonomy" id="1054497"/>
    <lineage>
        <taxon>Bacteria</taxon>
        <taxon>Pseudomonadati</taxon>
        <taxon>Pseudomonadota</taxon>
        <taxon>Alphaproteobacteria</taxon>
        <taxon>Rhodobacterales</taxon>
        <taxon>Paracoccaceae</taxon>
        <taxon>Gemmobacter</taxon>
    </lineage>
</organism>
<reference evidence="1" key="2">
    <citation type="submission" date="2020-09" db="EMBL/GenBank/DDBJ databases">
        <authorList>
            <person name="Sun Q."/>
            <person name="Kim S."/>
        </authorList>
    </citation>
    <scope>NUCLEOTIDE SEQUENCE</scope>
    <source>
        <strain evidence="1">KCTC 23714</strain>
    </source>
</reference>
<protein>
    <submittedName>
        <fullName evidence="1">Uncharacterized protein</fullName>
    </submittedName>
</protein>
<evidence type="ECO:0000313" key="1">
    <source>
        <dbReference type="EMBL" id="GGW24116.1"/>
    </source>
</evidence>
<reference evidence="1" key="1">
    <citation type="journal article" date="2014" name="Int. J. Syst. Evol. Microbiol.">
        <title>Complete genome sequence of Corynebacterium casei LMG S-19264T (=DSM 44701T), isolated from a smear-ripened cheese.</title>
        <authorList>
            <consortium name="US DOE Joint Genome Institute (JGI-PGF)"/>
            <person name="Walter F."/>
            <person name="Albersmeier A."/>
            <person name="Kalinowski J."/>
            <person name="Ruckert C."/>
        </authorList>
    </citation>
    <scope>NUCLEOTIDE SEQUENCE</scope>
    <source>
        <strain evidence="1">KCTC 23714</strain>
    </source>
</reference>
<name>A0A918MI44_9RHOB</name>
<dbReference type="EMBL" id="BMYQ01000001">
    <property type="protein sequence ID" value="GGW24116.1"/>
    <property type="molecule type" value="Genomic_DNA"/>
</dbReference>
<evidence type="ECO:0000313" key="2">
    <source>
        <dbReference type="Proteomes" id="UP000628984"/>
    </source>
</evidence>
<sequence length="101" mass="10981">MRPATYAIHPALRRLRDAWAWARSIDHTADMIGAECPGLRHVAPRDGAFVLQGQTVTGGGVGISITDTDQIVILRTEPDREPTHIVMALPARLRRTMGSAA</sequence>
<keyword evidence="2" id="KW-1185">Reference proteome</keyword>
<dbReference type="RefSeq" id="WP_189632632.1">
    <property type="nucleotide sequence ID" value="NZ_BMYQ01000001.1"/>
</dbReference>
<dbReference type="AlphaFoldDB" id="A0A918MI44"/>
<gene>
    <name evidence="1" type="ORF">GCM10011452_09440</name>
</gene>